<dbReference type="AlphaFoldDB" id="A0A336MTA0"/>
<accession>A0A336MTA0</accession>
<evidence type="ECO:0000313" key="1">
    <source>
        <dbReference type="EMBL" id="SSX29198.1"/>
    </source>
</evidence>
<name>A0A336MTA0_CULSO</name>
<organism evidence="1">
    <name type="scientific">Culicoides sonorensis</name>
    <name type="common">Biting midge</name>
    <dbReference type="NCBI Taxonomy" id="179676"/>
    <lineage>
        <taxon>Eukaryota</taxon>
        <taxon>Metazoa</taxon>
        <taxon>Ecdysozoa</taxon>
        <taxon>Arthropoda</taxon>
        <taxon>Hexapoda</taxon>
        <taxon>Insecta</taxon>
        <taxon>Pterygota</taxon>
        <taxon>Neoptera</taxon>
        <taxon>Endopterygota</taxon>
        <taxon>Diptera</taxon>
        <taxon>Nematocera</taxon>
        <taxon>Chironomoidea</taxon>
        <taxon>Ceratopogonidae</taxon>
        <taxon>Ceratopogoninae</taxon>
        <taxon>Culicoides</taxon>
        <taxon>Monoculicoides</taxon>
    </lineage>
</organism>
<reference evidence="1" key="1">
    <citation type="submission" date="2018-07" db="EMBL/GenBank/DDBJ databases">
        <authorList>
            <person name="Quirk P.G."/>
            <person name="Krulwich T.A."/>
        </authorList>
    </citation>
    <scope>NUCLEOTIDE SEQUENCE</scope>
</reference>
<sequence length="70" mass="8491">MLVQMLTDLAQYCYHNHISQQSSHVAIYKLVHQNRTMYLEHKYFSVPLCHKLVLHMDQVLHQKYHLEDQL</sequence>
<protein>
    <submittedName>
        <fullName evidence="1">CSON000995 protein</fullName>
    </submittedName>
</protein>
<gene>
    <name evidence="1" type="primary">CSON000995</name>
</gene>
<proteinExistence type="predicted"/>
<dbReference type="VEuPathDB" id="VectorBase:CSON000995"/>
<dbReference type="EMBL" id="UFQT01001160">
    <property type="protein sequence ID" value="SSX29198.1"/>
    <property type="molecule type" value="Genomic_DNA"/>
</dbReference>